<name>A0AAX3M6X9_9BACL</name>
<dbReference type="FunFam" id="3.40.50.1820:FF:000089">
    <property type="entry name" value="Alpha/beta hydrolase"/>
    <property type="match status" value="1"/>
</dbReference>
<proteinExistence type="inferred from homology"/>
<dbReference type="AlphaFoldDB" id="A0AAX3M6X9"/>
<sequence>MPVDPQIQQLLNMINQFQMPPFETISPSDYRDMEKMMTLPFATNKTELFEIKDQTIPLKDRDIAIRIYRPTTEEGARPTLVFYHGGGWVVGSLDSHDEMCRQIAHESSCTVISVDYRLAPEYKFPTAVWDAYDALVYLTEHAAEFQIDPMQIAVGGDSAGGNLATVACIIAKQRGGVPAIQYQLLYYPSVGNEKETDSYRDNQKGYLLTADMMEWFRKHYFNTEEESQHVYAAPILYEDLSDLPPAMIITAEYDPLRDGGAAYAKKLQEQGVAVEYMCYEGMIHGFMSMPQIDKAKAGVLQGAEALKRIFNLS</sequence>
<dbReference type="InterPro" id="IPR050300">
    <property type="entry name" value="GDXG_lipolytic_enzyme"/>
</dbReference>
<dbReference type="RefSeq" id="WP_273616153.1">
    <property type="nucleotide sequence ID" value="NZ_CP117416.1"/>
</dbReference>
<dbReference type="Pfam" id="PF07859">
    <property type="entry name" value="Abhydrolase_3"/>
    <property type="match status" value="1"/>
</dbReference>
<keyword evidence="2 4" id="KW-0378">Hydrolase</keyword>
<dbReference type="Gene3D" id="3.40.50.1820">
    <property type="entry name" value="alpha/beta hydrolase"/>
    <property type="match status" value="1"/>
</dbReference>
<comment type="similarity">
    <text evidence="1">Belongs to the 'GDXG' lipolytic enzyme family.</text>
</comment>
<dbReference type="InterPro" id="IPR013094">
    <property type="entry name" value="AB_hydrolase_3"/>
</dbReference>
<dbReference type="EMBL" id="CP117416">
    <property type="protein sequence ID" value="WCT57992.1"/>
    <property type="molecule type" value="Genomic_DNA"/>
</dbReference>
<protein>
    <submittedName>
        <fullName evidence="4">Alpha/beta hydrolase</fullName>
    </submittedName>
</protein>
<gene>
    <name evidence="4" type="ORF">PQ456_10890</name>
</gene>
<dbReference type="PANTHER" id="PTHR48081">
    <property type="entry name" value="AB HYDROLASE SUPERFAMILY PROTEIN C4A8.06C"/>
    <property type="match status" value="1"/>
</dbReference>
<dbReference type="GO" id="GO:0016787">
    <property type="term" value="F:hydrolase activity"/>
    <property type="evidence" value="ECO:0007669"/>
    <property type="project" value="UniProtKB-KW"/>
</dbReference>
<evidence type="ECO:0000259" key="3">
    <source>
        <dbReference type="Pfam" id="PF07859"/>
    </source>
</evidence>
<dbReference type="Proteomes" id="UP001220509">
    <property type="component" value="Chromosome"/>
</dbReference>
<evidence type="ECO:0000313" key="4">
    <source>
        <dbReference type="EMBL" id="WCT57992.1"/>
    </source>
</evidence>
<dbReference type="InterPro" id="IPR029058">
    <property type="entry name" value="AB_hydrolase_fold"/>
</dbReference>
<dbReference type="SUPFAM" id="SSF53474">
    <property type="entry name" value="alpha/beta-Hydrolases"/>
    <property type="match status" value="1"/>
</dbReference>
<dbReference type="PANTHER" id="PTHR48081:SF8">
    <property type="entry name" value="ALPHA_BETA HYDROLASE FOLD-3 DOMAIN-CONTAINING PROTEIN-RELATED"/>
    <property type="match status" value="1"/>
</dbReference>
<evidence type="ECO:0000256" key="1">
    <source>
        <dbReference type="ARBA" id="ARBA00010515"/>
    </source>
</evidence>
<reference evidence="4 5" key="1">
    <citation type="submission" date="2023-02" db="EMBL/GenBank/DDBJ databases">
        <title>Genome sequence of Paenibacillus kyungheensis KACC 18744.</title>
        <authorList>
            <person name="Kim S."/>
            <person name="Heo J."/>
            <person name="Kwon S.-W."/>
        </authorList>
    </citation>
    <scope>NUCLEOTIDE SEQUENCE [LARGE SCALE GENOMIC DNA]</scope>
    <source>
        <strain evidence="4 5">KACC 18744</strain>
    </source>
</reference>
<keyword evidence="5" id="KW-1185">Reference proteome</keyword>
<accession>A0AAX3M6X9</accession>
<evidence type="ECO:0000313" key="5">
    <source>
        <dbReference type="Proteomes" id="UP001220509"/>
    </source>
</evidence>
<evidence type="ECO:0000256" key="2">
    <source>
        <dbReference type="ARBA" id="ARBA00022801"/>
    </source>
</evidence>
<feature type="domain" description="Alpha/beta hydrolase fold-3" evidence="3">
    <location>
        <begin position="80"/>
        <end position="287"/>
    </location>
</feature>
<dbReference type="KEGG" id="pka:PQ456_10890"/>
<organism evidence="4 5">
    <name type="scientific">Paenibacillus kyungheensis</name>
    <dbReference type="NCBI Taxonomy" id="1452732"/>
    <lineage>
        <taxon>Bacteria</taxon>
        <taxon>Bacillati</taxon>
        <taxon>Bacillota</taxon>
        <taxon>Bacilli</taxon>
        <taxon>Bacillales</taxon>
        <taxon>Paenibacillaceae</taxon>
        <taxon>Paenibacillus</taxon>
    </lineage>
</organism>